<organism evidence="2 3">
    <name type="scientific">Candidatus Viadribacter manganicus</name>
    <dbReference type="NCBI Taxonomy" id="1759059"/>
    <lineage>
        <taxon>Bacteria</taxon>
        <taxon>Pseudomonadati</taxon>
        <taxon>Pseudomonadota</taxon>
        <taxon>Alphaproteobacteria</taxon>
        <taxon>Hyphomonadales</taxon>
        <taxon>Hyphomonadaceae</taxon>
        <taxon>Candidatus Viadribacter</taxon>
    </lineage>
</organism>
<dbReference type="InParanoid" id="A0A1B1AJX1"/>
<gene>
    <name evidence="2" type="ORF">ATE48_13435</name>
</gene>
<feature type="region of interest" description="Disordered" evidence="1">
    <location>
        <begin position="32"/>
        <end position="63"/>
    </location>
</feature>
<reference evidence="2 3" key="1">
    <citation type="submission" date="2015-11" db="EMBL/GenBank/DDBJ databases">
        <title>Whole-Genome Sequence of Candidatus Oderbacter manganicum from the National Park Lower Oder Valley, Germany.</title>
        <authorList>
            <person name="Braun B."/>
            <person name="Liere K."/>
            <person name="Szewzyk U."/>
        </authorList>
    </citation>
    <scope>NUCLEOTIDE SEQUENCE [LARGE SCALE GENOMIC DNA]</scope>
    <source>
        <strain evidence="2 3">OTSz_A_272</strain>
    </source>
</reference>
<dbReference type="AlphaFoldDB" id="A0A1B1AJX1"/>
<dbReference type="RefSeq" id="WP_066772330.1">
    <property type="nucleotide sequence ID" value="NZ_CP013244.1"/>
</dbReference>
<sequence>MRKAIMACLLGVAAIYGVMITNQALALQRGGLQQPGGGLQQQQAGGQQQGKEKSRPPPPPIPRCPDLGVGTVAFVTEVPGEAPLGPNEIAVSWQVRNDGNTPFVAPTVADTSVALEYTTPAGAQRIAIAPAITTLNEEGRVSLAYNHNVRGVVRGVIPAEAAGRRLRLRLVYASEGSRSGIPDCNELNNIAPIPRLPAVTPVSVPAPSGQR</sequence>
<dbReference type="KEGG" id="cbot:ATE48_13435"/>
<evidence type="ECO:0000313" key="2">
    <source>
        <dbReference type="EMBL" id="ANP46845.1"/>
    </source>
</evidence>
<evidence type="ECO:0008006" key="4">
    <source>
        <dbReference type="Google" id="ProtNLM"/>
    </source>
</evidence>
<protein>
    <recommendedName>
        <fullName evidence="4">CARDB domain-containing protein</fullName>
    </recommendedName>
</protein>
<name>A0A1B1AJX1_9PROT</name>
<proteinExistence type="predicted"/>
<keyword evidence="3" id="KW-1185">Reference proteome</keyword>
<evidence type="ECO:0000256" key="1">
    <source>
        <dbReference type="SAM" id="MobiDB-lite"/>
    </source>
</evidence>
<accession>A0A1B1AJX1</accession>
<evidence type="ECO:0000313" key="3">
    <source>
        <dbReference type="Proteomes" id="UP000092498"/>
    </source>
</evidence>
<dbReference type="Proteomes" id="UP000092498">
    <property type="component" value="Chromosome"/>
</dbReference>
<dbReference type="STRING" id="1759059.ATE48_13435"/>
<dbReference type="EMBL" id="CP013244">
    <property type="protein sequence ID" value="ANP46845.1"/>
    <property type="molecule type" value="Genomic_DNA"/>
</dbReference>